<reference evidence="8 9" key="1">
    <citation type="journal article" date="2016" name="Nat. Commun.">
        <title>Thousands of microbial genomes shed light on interconnected biogeochemical processes in an aquifer system.</title>
        <authorList>
            <person name="Anantharaman K."/>
            <person name="Brown C.T."/>
            <person name="Hug L.A."/>
            <person name="Sharon I."/>
            <person name="Castelle C.J."/>
            <person name="Probst A.J."/>
            <person name="Thomas B.C."/>
            <person name="Singh A."/>
            <person name="Wilkins M.J."/>
            <person name="Karaoz U."/>
            <person name="Brodie E.L."/>
            <person name="Williams K.H."/>
            <person name="Hubbard S.S."/>
            <person name="Banfield J.F."/>
        </authorList>
    </citation>
    <scope>NUCLEOTIDE SEQUENCE [LARGE SCALE GENOMIC DNA]</scope>
</reference>
<feature type="transmembrane region" description="Helical" evidence="6">
    <location>
        <begin position="7"/>
        <end position="24"/>
    </location>
</feature>
<dbReference type="Gene3D" id="3.40.30.10">
    <property type="entry name" value="Glutaredoxin"/>
    <property type="match status" value="1"/>
</dbReference>
<dbReference type="AlphaFoldDB" id="A0A1F8F5E3"/>
<dbReference type="EMBL" id="MGJM01000001">
    <property type="protein sequence ID" value="OGN07466.1"/>
    <property type="molecule type" value="Genomic_DNA"/>
</dbReference>
<keyword evidence="4" id="KW-1015">Disulfide bond</keyword>
<dbReference type="Pfam" id="PF13462">
    <property type="entry name" value="Thioredoxin_4"/>
    <property type="match status" value="1"/>
</dbReference>
<keyword evidence="5" id="KW-0676">Redox-active center</keyword>
<dbReference type="PANTHER" id="PTHR13887:SF14">
    <property type="entry name" value="DISULFIDE BOND FORMATION PROTEIN D"/>
    <property type="match status" value="1"/>
</dbReference>
<sequence>MSKEAKVMVLVFVLIFSGLGFLIVKNNKVGTQPISKEILVRPASHSTGDPNAKVNLVEFGDFQCPACAAAAPIIKEILNTYKDNPNFNFVSRNFPLTSIHQNALISAQAAEAAGGQGKYWEMYDLLYENQNEWAKSTDPLAIFAKYATGLKIDVERFKNEVQSGAYQNIINQDLADARSLGINSTPTFFLNGVKMLGVQNIEDLKARINQALAE</sequence>
<evidence type="ECO:0000256" key="1">
    <source>
        <dbReference type="ARBA" id="ARBA00005791"/>
    </source>
</evidence>
<organism evidence="8 9">
    <name type="scientific">Candidatus Yanofskybacteria bacterium RIFCSPHIGHO2_01_FULL_48_25b</name>
    <dbReference type="NCBI Taxonomy" id="1802672"/>
    <lineage>
        <taxon>Bacteria</taxon>
        <taxon>Candidatus Yanofskyibacteriota</taxon>
    </lineage>
</organism>
<comment type="caution">
    <text evidence="8">The sequence shown here is derived from an EMBL/GenBank/DDBJ whole genome shotgun (WGS) entry which is preliminary data.</text>
</comment>
<dbReference type="Proteomes" id="UP000177605">
    <property type="component" value="Unassembled WGS sequence"/>
</dbReference>
<comment type="similarity">
    <text evidence="1">Belongs to the thioredoxin family. DsbA subfamily.</text>
</comment>
<keyword evidence="2" id="KW-0732">Signal</keyword>
<dbReference type="InterPro" id="IPR013766">
    <property type="entry name" value="Thioredoxin_domain"/>
</dbReference>
<dbReference type="PROSITE" id="PS51352">
    <property type="entry name" value="THIOREDOXIN_2"/>
    <property type="match status" value="1"/>
</dbReference>
<accession>A0A1F8F5E3</accession>
<evidence type="ECO:0000256" key="2">
    <source>
        <dbReference type="ARBA" id="ARBA00022729"/>
    </source>
</evidence>
<evidence type="ECO:0000259" key="7">
    <source>
        <dbReference type="PROSITE" id="PS51352"/>
    </source>
</evidence>
<name>A0A1F8F5E3_9BACT</name>
<evidence type="ECO:0000256" key="3">
    <source>
        <dbReference type="ARBA" id="ARBA00023002"/>
    </source>
</evidence>
<dbReference type="GO" id="GO:0016491">
    <property type="term" value="F:oxidoreductase activity"/>
    <property type="evidence" value="ECO:0007669"/>
    <property type="project" value="UniProtKB-KW"/>
</dbReference>
<dbReference type="SUPFAM" id="SSF52833">
    <property type="entry name" value="Thioredoxin-like"/>
    <property type="match status" value="1"/>
</dbReference>
<protein>
    <recommendedName>
        <fullName evidence="7">Thioredoxin domain-containing protein</fullName>
    </recommendedName>
</protein>
<evidence type="ECO:0000313" key="9">
    <source>
        <dbReference type="Proteomes" id="UP000177605"/>
    </source>
</evidence>
<dbReference type="InterPro" id="IPR036249">
    <property type="entry name" value="Thioredoxin-like_sf"/>
</dbReference>
<evidence type="ECO:0000256" key="6">
    <source>
        <dbReference type="SAM" id="Phobius"/>
    </source>
</evidence>
<evidence type="ECO:0000313" key="8">
    <source>
        <dbReference type="EMBL" id="OGN07466.1"/>
    </source>
</evidence>
<evidence type="ECO:0000256" key="5">
    <source>
        <dbReference type="ARBA" id="ARBA00023284"/>
    </source>
</evidence>
<keyword evidence="3" id="KW-0560">Oxidoreductase</keyword>
<proteinExistence type="inferred from homology"/>
<keyword evidence="6" id="KW-0812">Transmembrane</keyword>
<keyword evidence="6" id="KW-1133">Transmembrane helix</keyword>
<dbReference type="PANTHER" id="PTHR13887">
    <property type="entry name" value="GLUTATHIONE S-TRANSFERASE KAPPA"/>
    <property type="match status" value="1"/>
</dbReference>
<gene>
    <name evidence="8" type="ORF">A2669_01985</name>
</gene>
<feature type="domain" description="Thioredoxin" evidence="7">
    <location>
        <begin position="27"/>
        <end position="213"/>
    </location>
</feature>
<dbReference type="InterPro" id="IPR012336">
    <property type="entry name" value="Thioredoxin-like_fold"/>
</dbReference>
<keyword evidence="6" id="KW-0472">Membrane</keyword>
<evidence type="ECO:0000256" key="4">
    <source>
        <dbReference type="ARBA" id="ARBA00023157"/>
    </source>
</evidence>